<keyword evidence="1" id="KW-0472">Membrane</keyword>
<name>A0A6J5M1W5_9CAUD</name>
<dbReference type="EMBL" id="LR796381">
    <property type="protein sequence ID" value="CAB4140132.1"/>
    <property type="molecule type" value="Genomic_DNA"/>
</dbReference>
<accession>A0A6J5M1W5</accession>
<organism evidence="2">
    <name type="scientific">uncultured Caudovirales phage</name>
    <dbReference type="NCBI Taxonomy" id="2100421"/>
    <lineage>
        <taxon>Viruses</taxon>
        <taxon>Duplodnaviria</taxon>
        <taxon>Heunggongvirae</taxon>
        <taxon>Uroviricota</taxon>
        <taxon>Caudoviricetes</taxon>
        <taxon>Peduoviridae</taxon>
        <taxon>Maltschvirus</taxon>
        <taxon>Maltschvirus maltsch</taxon>
    </lineage>
</organism>
<evidence type="ECO:0008006" key="3">
    <source>
        <dbReference type="Google" id="ProtNLM"/>
    </source>
</evidence>
<feature type="transmembrane region" description="Helical" evidence="1">
    <location>
        <begin position="61"/>
        <end position="78"/>
    </location>
</feature>
<protein>
    <recommendedName>
        <fullName evidence="3">Holin of 3TMs, for gene-transfer release</fullName>
    </recommendedName>
</protein>
<reference evidence="2" key="1">
    <citation type="submission" date="2020-04" db="EMBL/GenBank/DDBJ databases">
        <authorList>
            <person name="Chiriac C."/>
            <person name="Salcher M."/>
            <person name="Ghai R."/>
            <person name="Kavagutti S V."/>
        </authorList>
    </citation>
    <scope>NUCLEOTIDE SEQUENCE</scope>
</reference>
<sequence>MWWNIIPTVFKIGADIYKNNKQSELLESEAERRYYERMARGEIEYQRDVADQQDRSWKDEFVLVVVCIPILVLSYAIVSDDINIKTKLDLFFDYFGKFPSWYQWLIVGIFGAIYGLKPSIDAFTKK</sequence>
<proteinExistence type="predicted"/>
<feature type="transmembrane region" description="Helical" evidence="1">
    <location>
        <begin position="98"/>
        <end position="116"/>
    </location>
</feature>
<evidence type="ECO:0000313" key="2">
    <source>
        <dbReference type="EMBL" id="CAB4140132.1"/>
    </source>
</evidence>
<keyword evidence="1" id="KW-0812">Transmembrane</keyword>
<gene>
    <name evidence="2" type="ORF">UFOVP396_12</name>
</gene>
<keyword evidence="1" id="KW-1133">Transmembrane helix</keyword>
<evidence type="ECO:0000256" key="1">
    <source>
        <dbReference type="SAM" id="Phobius"/>
    </source>
</evidence>